<evidence type="ECO:0000256" key="2">
    <source>
        <dbReference type="ARBA" id="ARBA00023134"/>
    </source>
</evidence>
<dbReference type="PANTHER" id="PTHR45782">
    <property type="entry name" value="MITOCHONDRIAL RIBOSOME-ASSOCIATED GTPASE 1"/>
    <property type="match status" value="1"/>
</dbReference>
<dbReference type="PANTHER" id="PTHR45782:SF5">
    <property type="entry name" value="DAR GTPASE 3, CHLOROPLASTIC"/>
    <property type="match status" value="1"/>
</dbReference>
<dbReference type="Proteomes" id="UP001189429">
    <property type="component" value="Unassembled WGS sequence"/>
</dbReference>
<name>A0ABN9UN70_9DINO</name>
<dbReference type="InterPro" id="IPR006073">
    <property type="entry name" value="GTP-bd"/>
</dbReference>
<reference evidence="4" key="1">
    <citation type="submission" date="2023-10" db="EMBL/GenBank/DDBJ databases">
        <authorList>
            <person name="Chen Y."/>
            <person name="Shah S."/>
            <person name="Dougan E. K."/>
            <person name="Thang M."/>
            <person name="Chan C."/>
        </authorList>
    </citation>
    <scope>NUCLEOTIDE SEQUENCE [LARGE SCALE GENOMIC DNA]</scope>
</reference>
<protein>
    <recommendedName>
        <fullName evidence="3">G domain-containing protein</fullName>
    </recommendedName>
</protein>
<organism evidence="4 5">
    <name type="scientific">Prorocentrum cordatum</name>
    <dbReference type="NCBI Taxonomy" id="2364126"/>
    <lineage>
        <taxon>Eukaryota</taxon>
        <taxon>Sar</taxon>
        <taxon>Alveolata</taxon>
        <taxon>Dinophyceae</taxon>
        <taxon>Prorocentrales</taxon>
        <taxon>Prorocentraceae</taxon>
        <taxon>Prorocentrum</taxon>
    </lineage>
</organism>
<keyword evidence="2" id="KW-0342">GTP-binding</keyword>
<dbReference type="InterPro" id="IPR027417">
    <property type="entry name" value="P-loop_NTPase"/>
</dbReference>
<evidence type="ECO:0000313" key="4">
    <source>
        <dbReference type="EMBL" id="CAK0860439.1"/>
    </source>
</evidence>
<dbReference type="Gene3D" id="3.40.50.300">
    <property type="entry name" value="P-loop containing nucleotide triphosphate hydrolases"/>
    <property type="match status" value="1"/>
</dbReference>
<gene>
    <name evidence="4" type="ORF">PCOR1329_LOCUS49410</name>
</gene>
<keyword evidence="1" id="KW-0547">Nucleotide-binding</keyword>
<accession>A0ABN9UN70</accession>
<feature type="domain" description="G" evidence="3">
    <location>
        <begin position="158"/>
        <end position="226"/>
    </location>
</feature>
<evidence type="ECO:0000313" key="5">
    <source>
        <dbReference type="Proteomes" id="UP001189429"/>
    </source>
</evidence>
<dbReference type="Pfam" id="PF01926">
    <property type="entry name" value="MMR_HSR1"/>
    <property type="match status" value="1"/>
</dbReference>
<comment type="caution">
    <text evidence="4">The sequence shown here is derived from an EMBL/GenBank/DDBJ whole genome shotgun (WGS) entry which is preliminary data.</text>
</comment>
<dbReference type="EMBL" id="CAUYUJ010015980">
    <property type="protein sequence ID" value="CAK0860439.1"/>
    <property type="molecule type" value="Genomic_DNA"/>
</dbReference>
<keyword evidence="5" id="KW-1185">Reference proteome</keyword>
<evidence type="ECO:0000259" key="3">
    <source>
        <dbReference type="Pfam" id="PF01926"/>
    </source>
</evidence>
<sequence>MWRHLAKMKFEDLMTAVDDQRLIRLGLNSTSHITTWVTGWQRAAIRMFPQLLKRCDVVVEVRDARMPWVTAHPDIPGWCRPKPRVIVLTKADLVPPAALEETIRCLNASAEDQGIPVIAVNARQGGREVEDLRTELLKAGAYVNRHRIRKGVNPRAVRVMMAGFPNVGKSAVINALAGRKVAPKGGATGQTVTPTWHMIGGFRNTELAFLDMPGVMPEQFNKRYSEEEVSMMMMCRLISDKVIDFEKCGHDLLFHLARLSKENPHCVEKGMWREMSRLYDVDMAAAVRHEGPYASTRWDWQNMAAYCQKLISDFNKGLWGKIQLEPPPVSQEQADIFGGAVQREAQRVAGRKVDDTKLARRPAGLLPPGRRVVNLPTSMDKDRPRRMPELVSAKGYGDEGLFDGW</sequence>
<proteinExistence type="predicted"/>
<dbReference type="SUPFAM" id="SSF52540">
    <property type="entry name" value="P-loop containing nucleoside triphosphate hydrolases"/>
    <property type="match status" value="1"/>
</dbReference>
<evidence type="ECO:0000256" key="1">
    <source>
        <dbReference type="ARBA" id="ARBA00022741"/>
    </source>
</evidence>